<keyword evidence="1" id="KW-0472">Membrane</keyword>
<comment type="caution">
    <text evidence="2">The sequence shown here is derived from an EMBL/GenBank/DDBJ whole genome shotgun (WGS) entry which is preliminary data.</text>
</comment>
<keyword evidence="3" id="KW-1185">Reference proteome</keyword>
<keyword evidence="1" id="KW-1133">Transmembrane helix</keyword>
<gene>
    <name evidence="2" type="ORF">F3S47_15850</name>
</gene>
<feature type="transmembrane region" description="Helical" evidence="1">
    <location>
        <begin position="20"/>
        <end position="40"/>
    </location>
</feature>
<accession>A0A5J5GCY2</accession>
<dbReference type="AlphaFoldDB" id="A0A5J5GCY2"/>
<dbReference type="EMBL" id="VYQE01000005">
    <property type="protein sequence ID" value="KAA9006025.1"/>
    <property type="molecule type" value="Genomic_DNA"/>
</dbReference>
<sequence>MKTSENSDDLLVFEETPWGVAALLLGTFALPFVGGLYCIFALDRVIFGVGVIAVGALVLLPVFYVFVRRTQLVFDRPGGVVRKRVQTIFGDSETICSLRAVRGAEVDTLSPTENGKPERHRMVVRTASGEDIRFPKQYTPGGGAQRNADLVNGWLHAV</sequence>
<protein>
    <submittedName>
        <fullName evidence="2">Uncharacterized protein</fullName>
    </submittedName>
</protein>
<proteinExistence type="predicted"/>
<feature type="transmembrane region" description="Helical" evidence="1">
    <location>
        <begin position="45"/>
        <end position="67"/>
    </location>
</feature>
<dbReference type="RefSeq" id="WP_150446277.1">
    <property type="nucleotide sequence ID" value="NZ_VYQE01000005.1"/>
</dbReference>
<name>A0A5J5GCY2_9RHOB</name>
<evidence type="ECO:0000313" key="2">
    <source>
        <dbReference type="EMBL" id="KAA9006025.1"/>
    </source>
</evidence>
<keyword evidence="1" id="KW-0812">Transmembrane</keyword>
<evidence type="ECO:0000256" key="1">
    <source>
        <dbReference type="SAM" id="Phobius"/>
    </source>
</evidence>
<reference evidence="2 3" key="1">
    <citation type="submission" date="2019-09" db="EMBL/GenBank/DDBJ databases">
        <authorList>
            <person name="Park J.-S."/>
            <person name="Choi H.-J."/>
        </authorList>
    </citation>
    <scope>NUCLEOTIDE SEQUENCE [LARGE SCALE GENOMIC DNA]</scope>
    <source>
        <strain evidence="2 3">176SS1-4</strain>
    </source>
</reference>
<evidence type="ECO:0000313" key="3">
    <source>
        <dbReference type="Proteomes" id="UP000326554"/>
    </source>
</evidence>
<dbReference type="Proteomes" id="UP000326554">
    <property type="component" value="Unassembled WGS sequence"/>
</dbReference>
<organism evidence="2 3">
    <name type="scientific">Histidinibacterium aquaticum</name>
    <dbReference type="NCBI Taxonomy" id="2613962"/>
    <lineage>
        <taxon>Bacteria</taxon>
        <taxon>Pseudomonadati</taxon>
        <taxon>Pseudomonadota</taxon>
        <taxon>Alphaproteobacteria</taxon>
        <taxon>Rhodobacterales</taxon>
        <taxon>Paracoccaceae</taxon>
        <taxon>Histidinibacterium</taxon>
    </lineage>
</organism>